<dbReference type="Gene3D" id="3.90.550.10">
    <property type="entry name" value="Spore Coat Polysaccharide Biosynthesis Protein SpsA, Chain A"/>
    <property type="match status" value="1"/>
</dbReference>
<dbReference type="PANTHER" id="PTHR43685:SF2">
    <property type="entry name" value="GLYCOSYLTRANSFERASE 2-LIKE DOMAIN-CONTAINING PROTEIN"/>
    <property type="match status" value="1"/>
</dbReference>
<dbReference type="InterPro" id="IPR050834">
    <property type="entry name" value="Glycosyltransf_2"/>
</dbReference>
<dbReference type="Pfam" id="PF00535">
    <property type="entry name" value="Glycos_transf_2"/>
    <property type="match status" value="1"/>
</dbReference>
<evidence type="ECO:0000256" key="1">
    <source>
        <dbReference type="SAM" id="MobiDB-lite"/>
    </source>
</evidence>
<organism evidence="3 4">
    <name type="scientific">Phormidium pseudopriestleyi FRX01</name>
    <dbReference type="NCBI Taxonomy" id="1759528"/>
    <lineage>
        <taxon>Bacteria</taxon>
        <taxon>Bacillati</taxon>
        <taxon>Cyanobacteriota</taxon>
        <taxon>Cyanophyceae</taxon>
        <taxon>Oscillatoriophycideae</taxon>
        <taxon>Oscillatoriales</taxon>
        <taxon>Oscillatoriaceae</taxon>
        <taxon>Phormidium</taxon>
    </lineage>
</organism>
<accession>A0ABS3FYN9</accession>
<dbReference type="EMBL" id="JAFLQW010000663">
    <property type="protein sequence ID" value="MBO0352248.1"/>
    <property type="molecule type" value="Genomic_DNA"/>
</dbReference>
<dbReference type="RefSeq" id="WP_207090661.1">
    <property type="nucleotide sequence ID" value="NZ_JAFLQW010000663.1"/>
</dbReference>
<feature type="region of interest" description="Disordered" evidence="1">
    <location>
        <begin position="328"/>
        <end position="355"/>
    </location>
</feature>
<dbReference type="SUPFAM" id="SSF53448">
    <property type="entry name" value="Nucleotide-diphospho-sugar transferases"/>
    <property type="match status" value="1"/>
</dbReference>
<comment type="caution">
    <text evidence="3">The sequence shown here is derived from an EMBL/GenBank/DDBJ whole genome shotgun (WGS) entry which is preliminary data.</text>
</comment>
<proteinExistence type="predicted"/>
<evidence type="ECO:0000313" key="3">
    <source>
        <dbReference type="EMBL" id="MBO0352248.1"/>
    </source>
</evidence>
<keyword evidence="4" id="KW-1185">Reference proteome</keyword>
<reference evidence="3 4" key="1">
    <citation type="submission" date="2021-03" db="EMBL/GenBank/DDBJ databases">
        <title>Metabolic Capacity of the Antarctic Cyanobacterium Phormidium pseudopriestleyi that Sustains Oxygenic Photosynthesis in the Presence of Hydrogen Sulfide.</title>
        <authorList>
            <person name="Lumian J.E."/>
            <person name="Jungblut A.D."/>
            <person name="Dillon M.L."/>
            <person name="Hawes I."/>
            <person name="Doran P.T."/>
            <person name="Mackey T.J."/>
            <person name="Dick G.J."/>
            <person name="Grettenberger C.L."/>
            <person name="Sumner D.Y."/>
        </authorList>
    </citation>
    <scope>NUCLEOTIDE SEQUENCE [LARGE SCALE GENOMIC DNA]</scope>
    <source>
        <strain evidence="3 4">FRX01</strain>
    </source>
</reference>
<protein>
    <submittedName>
        <fullName evidence="3">Glycosyltransferase family 2 protein</fullName>
    </submittedName>
</protein>
<dbReference type="PANTHER" id="PTHR43685">
    <property type="entry name" value="GLYCOSYLTRANSFERASE"/>
    <property type="match status" value="1"/>
</dbReference>
<feature type="domain" description="Glycosyltransferase 2-like" evidence="2">
    <location>
        <begin position="5"/>
        <end position="164"/>
    </location>
</feature>
<gene>
    <name evidence="3" type="ORF">J0895_24830</name>
</gene>
<name>A0ABS3FYN9_9CYAN</name>
<dbReference type="CDD" id="cd00761">
    <property type="entry name" value="Glyco_tranf_GTA_type"/>
    <property type="match status" value="1"/>
</dbReference>
<dbReference type="InterPro" id="IPR029044">
    <property type="entry name" value="Nucleotide-diphossugar_trans"/>
</dbReference>
<dbReference type="Proteomes" id="UP000664844">
    <property type="component" value="Unassembled WGS sequence"/>
</dbReference>
<evidence type="ECO:0000259" key="2">
    <source>
        <dbReference type="Pfam" id="PF00535"/>
    </source>
</evidence>
<sequence>MKFVSVIVPVYNVERYIAETIRSILAQTYPHFEVLIVDDGSPDQSIEICEQQFHDPRIKIISQENRGLAGARNTGIRHAQGEYLAFLDSDDLWESDKLAKHIEHLDSALEVGISFSRSALIDESGNPTGTYLMPQLTDIDVPCLLRGSPLGNGSTPVIRREVFDAIQFEANRYGTVETFYFDEDFRQSEDIECWLRMALTTNWKFEGIPEALTLYRVNTGGLSANYLKQLESWEQVLEKTRSYAPEAIAQWWDLAIAYELRYLARSAIRVKNGKVAVELINRALFTYWRILLEEPRRTVLTLIAAYVLRLLPPSVYTWIENRGNQFNGSTQQQQIKSDRPPQTSPSTIEIGVSIK</sequence>
<feature type="compositionally biased region" description="Polar residues" evidence="1">
    <location>
        <begin position="328"/>
        <end position="347"/>
    </location>
</feature>
<evidence type="ECO:0000313" key="4">
    <source>
        <dbReference type="Proteomes" id="UP000664844"/>
    </source>
</evidence>
<dbReference type="InterPro" id="IPR001173">
    <property type="entry name" value="Glyco_trans_2-like"/>
</dbReference>